<keyword evidence="5" id="KW-0456">Lyase</keyword>
<keyword evidence="1" id="KW-0479">Metal-binding</keyword>
<gene>
    <name evidence="5" type="ORF">HNQ77_003214</name>
</gene>
<dbReference type="GO" id="GO:0051536">
    <property type="term" value="F:iron-sulfur cluster binding"/>
    <property type="evidence" value="ECO:0007669"/>
    <property type="project" value="UniProtKB-KW"/>
</dbReference>
<dbReference type="InterPro" id="IPR058240">
    <property type="entry name" value="rSAM_sf"/>
</dbReference>
<dbReference type="SUPFAM" id="SSF102114">
    <property type="entry name" value="Radical SAM enzymes"/>
    <property type="match status" value="1"/>
</dbReference>
<dbReference type="CDD" id="cd01335">
    <property type="entry name" value="Radical_SAM"/>
    <property type="match status" value="1"/>
</dbReference>
<dbReference type="OrthoDB" id="9785699at2"/>
<dbReference type="EMBL" id="JACHEK010000006">
    <property type="protein sequence ID" value="MBB6145256.1"/>
    <property type="molecule type" value="Genomic_DNA"/>
</dbReference>
<dbReference type="GO" id="GO:0046872">
    <property type="term" value="F:metal ion binding"/>
    <property type="evidence" value="ECO:0007669"/>
    <property type="project" value="UniProtKB-KW"/>
</dbReference>
<keyword evidence="3" id="KW-0411">Iron-sulfur</keyword>
<comment type="caution">
    <text evidence="5">The sequence shown here is derived from an EMBL/GenBank/DDBJ whole genome shotgun (WGS) entry which is preliminary data.</text>
</comment>
<dbReference type="InterPro" id="IPR006638">
    <property type="entry name" value="Elp3/MiaA/NifB-like_rSAM"/>
</dbReference>
<dbReference type="PANTHER" id="PTHR43432:SF3">
    <property type="entry name" value="SLR0285 PROTEIN"/>
    <property type="match status" value="1"/>
</dbReference>
<dbReference type="GO" id="GO:0016829">
    <property type="term" value="F:lyase activity"/>
    <property type="evidence" value="ECO:0007669"/>
    <property type="project" value="UniProtKB-KW"/>
</dbReference>
<dbReference type="InterPro" id="IPR007197">
    <property type="entry name" value="rSAM"/>
</dbReference>
<reference evidence="5 6" key="1">
    <citation type="submission" date="2020-08" db="EMBL/GenBank/DDBJ databases">
        <title>Genomic Encyclopedia of Type Strains, Phase IV (KMG-IV): sequencing the most valuable type-strain genomes for metagenomic binning, comparative biology and taxonomic classification.</title>
        <authorList>
            <person name="Goeker M."/>
        </authorList>
    </citation>
    <scope>NUCLEOTIDE SEQUENCE [LARGE SCALE GENOMIC DNA]</scope>
    <source>
        <strain evidence="5 6">DSM 103733</strain>
    </source>
</reference>
<dbReference type="InterPro" id="IPR040086">
    <property type="entry name" value="MJ0683-like"/>
</dbReference>
<evidence type="ECO:0000256" key="2">
    <source>
        <dbReference type="ARBA" id="ARBA00023004"/>
    </source>
</evidence>
<proteinExistence type="predicted"/>
<dbReference type="PROSITE" id="PS51918">
    <property type="entry name" value="RADICAL_SAM"/>
    <property type="match status" value="1"/>
</dbReference>
<evidence type="ECO:0000313" key="6">
    <source>
        <dbReference type="Proteomes" id="UP000538666"/>
    </source>
</evidence>
<evidence type="ECO:0000259" key="4">
    <source>
        <dbReference type="PROSITE" id="PS51918"/>
    </source>
</evidence>
<feature type="domain" description="Radical SAM core" evidence="4">
    <location>
        <begin position="71"/>
        <end position="320"/>
    </location>
</feature>
<protein>
    <submittedName>
        <fullName evidence="5">DNA repair photolyase</fullName>
    </submittedName>
</protein>
<dbReference type="Pfam" id="PF04055">
    <property type="entry name" value="Radical_SAM"/>
    <property type="match status" value="1"/>
</dbReference>
<keyword evidence="6" id="KW-1185">Reference proteome</keyword>
<dbReference type="SFLD" id="SFLDG01084">
    <property type="entry name" value="Uncharacterised_Radical_SAM_Su"/>
    <property type="match status" value="1"/>
</dbReference>
<dbReference type="SFLD" id="SFLDS00029">
    <property type="entry name" value="Radical_SAM"/>
    <property type="match status" value="1"/>
</dbReference>
<evidence type="ECO:0000313" key="5">
    <source>
        <dbReference type="EMBL" id="MBB6145256.1"/>
    </source>
</evidence>
<evidence type="ECO:0000256" key="1">
    <source>
        <dbReference type="ARBA" id="ARBA00022723"/>
    </source>
</evidence>
<dbReference type="SMART" id="SM00729">
    <property type="entry name" value="Elp3"/>
    <property type="match status" value="1"/>
</dbReference>
<name>A0A841JV87_9BACT</name>
<dbReference type="Gene3D" id="3.80.30.30">
    <property type="match status" value="1"/>
</dbReference>
<dbReference type="Proteomes" id="UP000538666">
    <property type="component" value="Unassembled WGS sequence"/>
</dbReference>
<dbReference type="PANTHER" id="PTHR43432">
    <property type="entry name" value="SLR0285 PROTEIN"/>
    <property type="match status" value="1"/>
</dbReference>
<dbReference type="AlphaFoldDB" id="A0A841JV87"/>
<sequence>MGEYKAKTESLFPILTAPPETSCQGDSPADSNRLRGIARLAAQGDAAGEGHCVEFRTLPVRSILNSSVSRRGLWFAKSINPYRGCEFACRYCYARYTHEFMEMKDPADFERKIYMKENAAWLLQQEIRHLRAGEEVALGTATDPYQPVERKAKITRSLLEVFATQSGLRFGIVTKSTLIERDIDLLRRIADKNDLVIHITITTPDAKLARILEPRAPRPDLRFQTVQRLRQAGLRTGILCSPLLPGITDNARALDSMARRAKAVDASFFAASPLFLKPCSKGTFLTFIHEHFPQLDSSYAQRYADAAFVSKAYQKRITDLVLAITKKHGLNRRFTDALLTRDAGSETGSSSEDQRLPVQAELWPSINNEKRALEKRGPSSVAAEKVAQRVMMTS</sequence>
<evidence type="ECO:0000256" key="3">
    <source>
        <dbReference type="ARBA" id="ARBA00023014"/>
    </source>
</evidence>
<accession>A0A841JV87</accession>
<keyword evidence="2" id="KW-0408">Iron</keyword>
<organism evidence="5 6">
    <name type="scientific">Silvibacterium bohemicum</name>
    <dbReference type="NCBI Taxonomy" id="1577686"/>
    <lineage>
        <taxon>Bacteria</taxon>
        <taxon>Pseudomonadati</taxon>
        <taxon>Acidobacteriota</taxon>
        <taxon>Terriglobia</taxon>
        <taxon>Terriglobales</taxon>
        <taxon>Acidobacteriaceae</taxon>
        <taxon>Silvibacterium</taxon>
    </lineage>
</organism>